<dbReference type="AlphaFoldDB" id="A0A8J8MIC9"/>
<dbReference type="Gene3D" id="3.90.70.10">
    <property type="entry name" value="Cysteine proteinases"/>
    <property type="match status" value="1"/>
</dbReference>
<dbReference type="Pfam" id="PF14399">
    <property type="entry name" value="BtrH_N"/>
    <property type="match status" value="1"/>
</dbReference>
<gene>
    <name evidence="2" type="ORF">HZI73_05815</name>
</gene>
<evidence type="ECO:0000313" key="3">
    <source>
        <dbReference type="Proteomes" id="UP000683246"/>
    </source>
</evidence>
<dbReference type="KEGG" id="vpy:HZI73_05815"/>
<feature type="domain" description="Butirosin biosynthesis protein H N-terminal" evidence="1">
    <location>
        <begin position="9"/>
        <end position="144"/>
    </location>
</feature>
<evidence type="ECO:0000259" key="1">
    <source>
        <dbReference type="Pfam" id="PF14399"/>
    </source>
</evidence>
<protein>
    <recommendedName>
        <fullName evidence="1">Butirosin biosynthesis protein H N-terminal domain-containing protein</fullName>
    </recommendedName>
</protein>
<organism evidence="2 3">
    <name type="scientific">Vallitalea pronyensis</name>
    <dbReference type="NCBI Taxonomy" id="1348613"/>
    <lineage>
        <taxon>Bacteria</taxon>
        <taxon>Bacillati</taxon>
        <taxon>Bacillota</taxon>
        <taxon>Clostridia</taxon>
        <taxon>Lachnospirales</taxon>
        <taxon>Vallitaleaceae</taxon>
        <taxon>Vallitalea</taxon>
    </lineage>
</organism>
<evidence type="ECO:0000313" key="2">
    <source>
        <dbReference type="EMBL" id="QUI21843.1"/>
    </source>
</evidence>
<dbReference type="EMBL" id="CP058649">
    <property type="protein sequence ID" value="QUI21843.1"/>
    <property type="molecule type" value="Genomic_DNA"/>
</dbReference>
<dbReference type="Proteomes" id="UP000683246">
    <property type="component" value="Chromosome"/>
</dbReference>
<proteinExistence type="predicted"/>
<accession>A0A8J8MIC9</accession>
<sequence>MAPQTGYNCLFSNLCDLSKFYGCALKEYEIFFLANGLFCYYVNEKDRQTKEIHKNIIINDYQSIVKNYAKEINVQVIVKENTKALTYLIGLKEAICKDNPVIILINSKCLTYQTPPAYLTEVDAMHAVIVYGFDDEKKEIYLYDSYVYDQMQNPIPYYTVKLSYNVFLENVYLYSRFDFSHYKKLDKTYKANRVLSRLHCFIKDNSHKGLTKGIEAFRNCIMDIKLLKGINREEAKKEFNELFYLFKVQFSFVNHYILEYMHDSDMEDTLKKMIINRIKILIKDWDKYLMKMLVGSYMDNNRVIDRIIESGLQLANKQQDLITEVIGSQYERINR</sequence>
<dbReference type="InterPro" id="IPR026935">
    <property type="entry name" value="BtrH_N"/>
</dbReference>
<reference evidence="2" key="1">
    <citation type="submission" date="2020-07" db="EMBL/GenBank/DDBJ databases">
        <title>Vallitalea pronyensis genome.</title>
        <authorList>
            <person name="Postec A."/>
        </authorList>
    </citation>
    <scope>NUCLEOTIDE SEQUENCE</scope>
    <source>
        <strain evidence="2">FatNI3</strain>
    </source>
</reference>
<name>A0A8J8MIC9_9FIRM</name>
<dbReference type="RefSeq" id="WP_212697313.1">
    <property type="nucleotide sequence ID" value="NZ_CP058649.1"/>
</dbReference>
<keyword evidence="3" id="KW-1185">Reference proteome</keyword>